<comment type="caution">
    <text evidence="1">The sequence shown here is derived from an EMBL/GenBank/DDBJ whole genome shotgun (WGS) entry which is preliminary data.</text>
</comment>
<dbReference type="EMBL" id="BHXQ01000003">
    <property type="protein sequence ID" value="GCC51792.1"/>
    <property type="molecule type" value="Genomic_DNA"/>
</dbReference>
<dbReference type="Proteomes" id="UP000288227">
    <property type="component" value="Unassembled WGS sequence"/>
</dbReference>
<dbReference type="AlphaFoldDB" id="A0A401UA93"/>
<proteinExistence type="predicted"/>
<evidence type="ECO:0000313" key="2">
    <source>
        <dbReference type="Proteomes" id="UP000288227"/>
    </source>
</evidence>
<keyword evidence="2" id="KW-1185">Reference proteome</keyword>
<reference evidence="1 2" key="1">
    <citation type="submission" date="2018-11" db="EMBL/GenBank/DDBJ databases">
        <title>Chryseotalea sanarue gen. nov., sp., nov., a member of the family Cytophagaceae, isolated from a brackish lake in Hamamatsu Japan.</title>
        <authorList>
            <person name="Maejima Y."/>
            <person name="Iino T."/>
            <person name="Muraguchi Y."/>
            <person name="Fukuda K."/>
            <person name="Ohkuma M."/>
            <person name="Moriuchi R."/>
            <person name="Dohra H."/>
            <person name="Kimbara K."/>
            <person name="Shintani M."/>
        </authorList>
    </citation>
    <scope>NUCLEOTIDE SEQUENCE [LARGE SCALE GENOMIC DNA]</scope>
    <source>
        <strain evidence="1 2">Ys</strain>
    </source>
</reference>
<gene>
    <name evidence="1" type="ORF">SanaruYs_20210</name>
</gene>
<name>A0A401UA93_9BACT</name>
<evidence type="ECO:0000313" key="1">
    <source>
        <dbReference type="EMBL" id="GCC51792.1"/>
    </source>
</evidence>
<organism evidence="1 2">
    <name type="scientific">Chryseotalea sanaruensis</name>
    <dbReference type="NCBI Taxonomy" id="2482724"/>
    <lineage>
        <taxon>Bacteria</taxon>
        <taxon>Pseudomonadati</taxon>
        <taxon>Bacteroidota</taxon>
        <taxon>Cytophagia</taxon>
        <taxon>Cytophagales</taxon>
        <taxon>Chryseotaleaceae</taxon>
        <taxon>Chryseotalea</taxon>
    </lineage>
</organism>
<accession>A0A401UA93</accession>
<sequence length="183" mass="21553">MVPIETLLIEEKSTEIKRRVFSDSLLQLNTNQVEDAFQLENHHFGDFFCDRASFYVIDEPANTFYSKEASSITLFYIDGALRQTKYLLKDDISGDLIRSYGNFKIAGFDDKNKQLIKARSILKKSYHGVIIEPALDNYELRWVFNDREIKYRVKRVGEEVEFKFVERVKNFEKEFSSIEKMCS</sequence>
<protein>
    <submittedName>
        <fullName evidence="1">Uncharacterized protein</fullName>
    </submittedName>
</protein>